<dbReference type="PANTHER" id="PTHR23159:SF60">
    <property type="entry name" value="SPINDLE ASSEMBLY ABNORMAL PROTEIN 4"/>
    <property type="match status" value="1"/>
</dbReference>
<feature type="compositionally biased region" description="Pro residues" evidence="2">
    <location>
        <begin position="772"/>
        <end position="781"/>
    </location>
</feature>
<feature type="compositionally biased region" description="Polar residues" evidence="2">
    <location>
        <begin position="734"/>
        <end position="743"/>
    </location>
</feature>
<feature type="coiled-coil region" evidence="1">
    <location>
        <begin position="395"/>
        <end position="461"/>
    </location>
</feature>
<feature type="coiled-coil region" evidence="1">
    <location>
        <begin position="192"/>
        <end position="226"/>
    </location>
</feature>
<evidence type="ECO:0000256" key="1">
    <source>
        <dbReference type="SAM" id="Coils"/>
    </source>
</evidence>
<dbReference type="Proteomes" id="UP000663846">
    <property type="component" value="Unassembled WGS sequence"/>
</dbReference>
<evidence type="ECO:0000313" key="4">
    <source>
        <dbReference type="Proteomes" id="UP000663846"/>
    </source>
</evidence>
<feature type="coiled-coil region" evidence="1">
    <location>
        <begin position="864"/>
        <end position="905"/>
    </location>
</feature>
<proteinExistence type="predicted"/>
<accession>A0A8H3BWS5</accession>
<organism evidence="3 4">
    <name type="scientific">Rhizoctonia solani</name>
    <dbReference type="NCBI Taxonomy" id="456999"/>
    <lineage>
        <taxon>Eukaryota</taxon>
        <taxon>Fungi</taxon>
        <taxon>Dikarya</taxon>
        <taxon>Basidiomycota</taxon>
        <taxon>Agaricomycotina</taxon>
        <taxon>Agaricomycetes</taxon>
        <taxon>Cantharellales</taxon>
        <taxon>Ceratobasidiaceae</taxon>
        <taxon>Rhizoctonia</taxon>
    </lineage>
</organism>
<sequence length="1400" mass="153229">MSVVAPLIADGGHRFTTADDKEAMVQFWRSGLEYLAQGITAHHNITRATRICEAYSRRELSDGPPSPSLDAQLASHKENLESSVFALAELAASGLAQSSPPHKTRAMSSLMARFAALEDQMKGLLAIVQPLGAKLETLTGNVTCIESNVKSAEEKANATTAHLDSRYKELEGHVGKLSAQIDNPRPTQALQHEQMNKRLQLVEEKVQAAQGELEKQEKRIMNSETSITVLEGTRSRVDAQGTKLILLDGKVNGLQSDATDIRMKMRSLLTLAPEAKGLLSVPAQMKRAEQGVGSLKDQQENITARFNSFEASLGAIERKLEETSKESSASLDSLTSDAAALHSLKKHASSFIELPATLDQLRTSVAELAPLKLYSQDLTAVAGKASQLLELISHNERAQDDINQIRSKLARYSKDMADTKKESAENTRLLDEKITNLSSTNQAIQEEISGANGQMAKLQLSVKIVKEESELISARISGIDAKLKANQVTAQWSQEQIQTMRADIAYLEPLKGQREALLLLSGRIEVLMPLSAKFGSPEFQRVLKKAEEADAIADAARKAATEMATVFRDVQQRLNEVEPHVNQLESDISGALEKLTGLQNTSDTMGRQVKATMVSLQRVQNDVSPFLPFKSDILSVVGKFASNPSPVDEIQALKKLYASDITPMKGEIKKLKSISSTLRIDVDDAKGKISPLIALQQQAQGYQDFMNKFEERLAKLEPPLMIRIPPNRAGGGFSLSQSLNVGSSGSGPKRWKASTSNSPRKSSNTSSERPQSRPPRTPPPESQTEREGQSSVPVSGGSIKLTPATDDSVALMDKVKQVETEITKLSQCFNKCEKKLGELEDSVSGIDQLMTVVQGASNENSIALKLMEKEFTNLKEDNTDKLKEVDIKQARITIIENEIQRLKNETTIKLKAMEVTTDELAPLKEHTDILVALARPVSSPGSPAPRVSGVRPESRLVQLERTSSSVTKELKNLNGWVRWAEVEIKNYKNLNTEIQALDGHVRGLANSIATMNPLAASLTERASDLLGLLERPESQTISDSVQLTAEQLEGVVRAATRMKTLEDQIHALRTSQPKLKEDLDQVTSQVGELVPVVNKVVMPFTDHIKSILSLLPLSSHVSSLVPLVDQVPQLHASIQSLSDRVDVASSITQNPTDPTPASQLRSPVTDREVSPTWQSTDNTALFVPGTNEPRPNKRRRVEERFESLESQLDSIQGELDGVADDVKMLCTERAKAKRRANPQPAGVQLLGIQPSQSLEPGEVAESRKIDDDLDMLMDTLRSLFEGEGTWPERIDLVLGRQWAQALQSPRREMGAGASTTISKICNEIEALKSAIEAYGSGAIIPPSAIDATHLAWAESLSKKVMMDVGKEQAQFRTELEEVISRALLPVKKVFKALKDTSSDL</sequence>
<dbReference type="PANTHER" id="PTHR23159">
    <property type="entry name" value="CENTROSOMAL PROTEIN 2"/>
    <property type="match status" value="1"/>
</dbReference>
<evidence type="ECO:0000313" key="3">
    <source>
        <dbReference type="EMBL" id="CAE6466832.1"/>
    </source>
</evidence>
<evidence type="ECO:0000256" key="2">
    <source>
        <dbReference type="SAM" id="MobiDB-lite"/>
    </source>
</evidence>
<comment type="caution">
    <text evidence="3">The sequence shown here is derived from an EMBL/GenBank/DDBJ whole genome shotgun (WGS) entry which is preliminary data.</text>
</comment>
<protein>
    <submittedName>
        <fullName evidence="3">Uncharacterized protein</fullName>
    </submittedName>
</protein>
<name>A0A8H3BWS5_9AGAM</name>
<keyword evidence="1" id="KW-0175">Coiled coil</keyword>
<gene>
    <name evidence="3" type="ORF">RDB_LOCUS168577</name>
</gene>
<reference evidence="3" key="1">
    <citation type="submission" date="2021-01" db="EMBL/GenBank/DDBJ databases">
        <authorList>
            <person name="Kaushik A."/>
        </authorList>
    </citation>
    <scope>NUCLEOTIDE SEQUENCE</scope>
    <source>
        <strain evidence="3">AG1-1C</strain>
    </source>
</reference>
<feature type="region of interest" description="Disordered" evidence="2">
    <location>
        <begin position="733"/>
        <end position="805"/>
    </location>
</feature>
<dbReference type="EMBL" id="CAJMWS010000868">
    <property type="protein sequence ID" value="CAE6466832.1"/>
    <property type="molecule type" value="Genomic_DNA"/>
</dbReference>
<feature type="coiled-coil region" evidence="1">
    <location>
        <begin position="1194"/>
        <end position="1221"/>
    </location>
</feature>
<feature type="compositionally biased region" description="Low complexity" evidence="2">
    <location>
        <begin position="754"/>
        <end position="769"/>
    </location>
</feature>